<dbReference type="InterPro" id="IPR006439">
    <property type="entry name" value="HAD-SF_hydro_IA"/>
</dbReference>
<sequence length="74" mass="8409">NGGIASYEVGISKPDIKIFRALCKKFKLQPEECLFLDDKEKNLGGAKKLGMKTLVFKDIEYLKKEFDRLGIQLS</sequence>
<dbReference type="SUPFAM" id="SSF56784">
    <property type="entry name" value="HAD-like"/>
    <property type="match status" value="1"/>
</dbReference>
<dbReference type="Pfam" id="PF00702">
    <property type="entry name" value="Hydrolase"/>
    <property type="match status" value="1"/>
</dbReference>
<proteinExistence type="predicted"/>
<name>A0A0F9CDB6_9ZZZZ</name>
<gene>
    <name evidence="1" type="ORF">LCGC14_2339260</name>
</gene>
<dbReference type="Gene3D" id="3.40.50.1000">
    <property type="entry name" value="HAD superfamily/HAD-like"/>
    <property type="match status" value="1"/>
</dbReference>
<evidence type="ECO:0000313" key="1">
    <source>
        <dbReference type="EMBL" id="KKL47069.1"/>
    </source>
</evidence>
<dbReference type="NCBIfam" id="TIGR01509">
    <property type="entry name" value="HAD-SF-IA-v3"/>
    <property type="match status" value="1"/>
</dbReference>
<dbReference type="PANTHER" id="PTHR43611">
    <property type="entry name" value="ALPHA-D-GLUCOSE 1-PHOSPHATE PHOSPHATASE"/>
    <property type="match status" value="1"/>
</dbReference>
<protein>
    <recommendedName>
        <fullName evidence="2">HAD family phosphatase</fullName>
    </recommendedName>
</protein>
<organism evidence="1">
    <name type="scientific">marine sediment metagenome</name>
    <dbReference type="NCBI Taxonomy" id="412755"/>
    <lineage>
        <taxon>unclassified sequences</taxon>
        <taxon>metagenomes</taxon>
        <taxon>ecological metagenomes</taxon>
    </lineage>
</organism>
<feature type="non-terminal residue" evidence="1">
    <location>
        <position position="1"/>
    </location>
</feature>
<accession>A0A0F9CDB6</accession>
<dbReference type="InterPro" id="IPR036412">
    <property type="entry name" value="HAD-like_sf"/>
</dbReference>
<dbReference type="AlphaFoldDB" id="A0A0F9CDB6"/>
<dbReference type="PANTHER" id="PTHR43611:SF3">
    <property type="entry name" value="FLAVIN MONONUCLEOTIDE HYDROLASE 1, CHLOROPLATIC"/>
    <property type="match status" value="1"/>
</dbReference>
<evidence type="ECO:0008006" key="2">
    <source>
        <dbReference type="Google" id="ProtNLM"/>
    </source>
</evidence>
<reference evidence="1" key="1">
    <citation type="journal article" date="2015" name="Nature">
        <title>Complex archaea that bridge the gap between prokaryotes and eukaryotes.</title>
        <authorList>
            <person name="Spang A."/>
            <person name="Saw J.H."/>
            <person name="Jorgensen S.L."/>
            <person name="Zaremba-Niedzwiedzka K."/>
            <person name="Martijn J."/>
            <person name="Lind A.E."/>
            <person name="van Eijk R."/>
            <person name="Schleper C."/>
            <person name="Guy L."/>
            <person name="Ettema T.J."/>
        </authorList>
    </citation>
    <scope>NUCLEOTIDE SEQUENCE</scope>
</reference>
<dbReference type="EMBL" id="LAZR01033805">
    <property type="protein sequence ID" value="KKL47069.1"/>
    <property type="molecule type" value="Genomic_DNA"/>
</dbReference>
<dbReference type="InterPro" id="IPR023214">
    <property type="entry name" value="HAD_sf"/>
</dbReference>
<comment type="caution">
    <text evidence="1">The sequence shown here is derived from an EMBL/GenBank/DDBJ whole genome shotgun (WGS) entry which is preliminary data.</text>
</comment>